<dbReference type="Pfam" id="PF00011">
    <property type="entry name" value="HSP20"/>
    <property type="match status" value="1"/>
</dbReference>
<evidence type="ECO:0000313" key="5">
    <source>
        <dbReference type="Proteomes" id="UP000001338"/>
    </source>
</evidence>
<evidence type="ECO:0000256" key="2">
    <source>
        <dbReference type="RuleBase" id="RU003616"/>
    </source>
</evidence>
<dbReference type="PROSITE" id="PS01031">
    <property type="entry name" value="SHSP"/>
    <property type="match status" value="1"/>
</dbReference>
<sequence length="138" mass="15460">MNEFRIFEDLHKLQNQFSNLWDPFLLHGGSAYPALNIHKGVDAVTITALIPGVEPENLEITISGNQLHLNGETPTNAPKSTQGVNRAERFHGKFHRTLELPAEVDSEKTVAEFKNGVLILTLPVRESVKPRKIQIQTK</sequence>
<dbReference type="InterPro" id="IPR002068">
    <property type="entry name" value="A-crystallin/Hsp20_dom"/>
</dbReference>
<evidence type="ECO:0000313" key="4">
    <source>
        <dbReference type="EMBL" id="EKR65956.1"/>
    </source>
</evidence>
<accession>A0A828Z6J3</accession>
<dbReference type="Gene3D" id="2.60.40.790">
    <property type="match status" value="1"/>
</dbReference>
<organism evidence="4 5">
    <name type="scientific">Leptospira weilii str. 2006001853</name>
    <dbReference type="NCBI Taxonomy" id="1001589"/>
    <lineage>
        <taxon>Bacteria</taxon>
        <taxon>Pseudomonadati</taxon>
        <taxon>Spirochaetota</taxon>
        <taxon>Spirochaetia</taxon>
        <taxon>Leptospirales</taxon>
        <taxon>Leptospiraceae</taxon>
        <taxon>Leptospira</taxon>
    </lineage>
</organism>
<evidence type="ECO:0000256" key="1">
    <source>
        <dbReference type="PROSITE-ProRule" id="PRU00285"/>
    </source>
</evidence>
<reference evidence="4 5" key="1">
    <citation type="submission" date="2012-10" db="EMBL/GenBank/DDBJ databases">
        <authorList>
            <person name="Harkins D.M."/>
            <person name="Durkin A.S."/>
            <person name="Brinkac L.M."/>
            <person name="Haft D.H."/>
            <person name="Selengut J.D."/>
            <person name="Sanka R."/>
            <person name="DePew J."/>
            <person name="Purushe J."/>
            <person name="Whelen A.C."/>
            <person name="Vinetz J.M."/>
            <person name="Sutton G.G."/>
            <person name="Nierman W.C."/>
            <person name="Fouts D.E."/>
        </authorList>
    </citation>
    <scope>NUCLEOTIDE SEQUENCE [LARGE SCALE GENOMIC DNA]</scope>
    <source>
        <strain evidence="4 5">2006001853</strain>
    </source>
</reference>
<proteinExistence type="inferred from homology"/>
<name>A0A828Z6J3_9LEPT</name>
<dbReference type="InterPro" id="IPR031107">
    <property type="entry name" value="Small_HSP"/>
</dbReference>
<dbReference type="GeneID" id="61113224"/>
<comment type="caution">
    <text evidence="4">The sequence shown here is derived from an EMBL/GenBank/DDBJ whole genome shotgun (WGS) entry which is preliminary data.</text>
</comment>
<dbReference type="SUPFAM" id="SSF49764">
    <property type="entry name" value="HSP20-like chaperones"/>
    <property type="match status" value="1"/>
</dbReference>
<dbReference type="PANTHER" id="PTHR11527">
    <property type="entry name" value="HEAT-SHOCK PROTEIN 20 FAMILY MEMBER"/>
    <property type="match status" value="1"/>
</dbReference>
<comment type="similarity">
    <text evidence="1 2">Belongs to the small heat shock protein (HSP20) family.</text>
</comment>
<dbReference type="Proteomes" id="UP000001338">
    <property type="component" value="Unassembled WGS sequence"/>
</dbReference>
<feature type="domain" description="SHSP" evidence="3">
    <location>
        <begin position="26"/>
        <end position="138"/>
    </location>
</feature>
<dbReference type="InterPro" id="IPR008978">
    <property type="entry name" value="HSP20-like_chaperone"/>
</dbReference>
<dbReference type="AlphaFoldDB" id="A0A828Z6J3"/>
<dbReference type="EMBL" id="AFLV02000009">
    <property type="protein sequence ID" value="EKR65956.1"/>
    <property type="molecule type" value="Genomic_DNA"/>
</dbReference>
<protein>
    <submittedName>
        <fullName evidence="4">Spore protein SP21 family protein</fullName>
    </submittedName>
</protein>
<dbReference type="RefSeq" id="WP_002614493.1">
    <property type="nucleotide sequence ID" value="NZ_AFLV02000009.1"/>
</dbReference>
<dbReference type="CDD" id="cd06464">
    <property type="entry name" value="ACD_sHsps-like"/>
    <property type="match status" value="1"/>
</dbReference>
<gene>
    <name evidence="4" type="ORF">LEP1GSC036_0801</name>
</gene>
<evidence type="ECO:0000259" key="3">
    <source>
        <dbReference type="PROSITE" id="PS01031"/>
    </source>
</evidence>